<evidence type="ECO:0000313" key="3">
    <source>
        <dbReference type="Proteomes" id="UP001193081"/>
    </source>
</evidence>
<comment type="caution">
    <text evidence="2">The sequence shown here is derived from an EMBL/GenBank/DDBJ whole genome shotgun (WGS) entry which is preliminary data.</text>
</comment>
<dbReference type="Gene3D" id="3.30.2310.20">
    <property type="entry name" value="RelE-like"/>
    <property type="match status" value="1"/>
</dbReference>
<dbReference type="Proteomes" id="UP001193081">
    <property type="component" value="Unassembled WGS sequence"/>
</dbReference>
<dbReference type="InterPro" id="IPR056925">
    <property type="entry name" value="ParE-like"/>
</dbReference>
<reference evidence="2 3" key="1">
    <citation type="submission" date="2021-03" db="EMBL/GenBank/DDBJ databases">
        <authorList>
            <person name="Grouzdev D.S."/>
        </authorList>
    </citation>
    <scope>NUCLEOTIDE SEQUENCE [LARGE SCALE GENOMIC DNA]</scope>
    <source>
        <strain evidence="2 3">M50-1</strain>
    </source>
</reference>
<dbReference type="Pfam" id="PF24732">
    <property type="entry name" value="ParE_like"/>
    <property type="match status" value="1"/>
</dbReference>
<organism evidence="2 3">
    <name type="scientific">Candidatus Chloroploca mongolica</name>
    <dbReference type="NCBI Taxonomy" id="2528176"/>
    <lineage>
        <taxon>Bacteria</taxon>
        <taxon>Bacillati</taxon>
        <taxon>Chloroflexota</taxon>
        <taxon>Chloroflexia</taxon>
        <taxon>Chloroflexales</taxon>
        <taxon>Chloroflexineae</taxon>
        <taxon>Oscillochloridaceae</taxon>
        <taxon>Candidatus Chloroploca</taxon>
    </lineage>
</organism>
<dbReference type="SUPFAM" id="SSF143011">
    <property type="entry name" value="RelE-like"/>
    <property type="match status" value="1"/>
</dbReference>
<evidence type="ECO:0000259" key="1">
    <source>
        <dbReference type="Pfam" id="PF24732"/>
    </source>
</evidence>
<dbReference type="RefSeq" id="WP_135479589.1">
    <property type="nucleotide sequence ID" value="NZ_SIJK02000033.1"/>
</dbReference>
<sequence>MKSSITKTFRQHLESLPTTVQDQAARAYTLWRADPYHPSLEFKRVSQRQPIYSVRIGISYRALGLREGEDIYWFWIGSHSAYDELLKRL</sequence>
<gene>
    <name evidence="2" type="ORF">EYB53_016875</name>
</gene>
<protein>
    <recommendedName>
        <fullName evidence="1">ParE-like toxin domain-containing protein</fullName>
    </recommendedName>
</protein>
<feature type="domain" description="ParE-like toxin" evidence="1">
    <location>
        <begin position="20"/>
        <end position="83"/>
    </location>
</feature>
<accession>A0ABS4DD69</accession>
<name>A0ABS4DD69_9CHLR</name>
<evidence type="ECO:0000313" key="2">
    <source>
        <dbReference type="EMBL" id="MBP1467389.1"/>
    </source>
</evidence>
<dbReference type="EMBL" id="SIJK02000033">
    <property type="protein sequence ID" value="MBP1467389.1"/>
    <property type="molecule type" value="Genomic_DNA"/>
</dbReference>
<proteinExistence type="predicted"/>
<dbReference type="InterPro" id="IPR035093">
    <property type="entry name" value="RelE/ParE_toxin_dom_sf"/>
</dbReference>
<keyword evidence="3" id="KW-1185">Reference proteome</keyword>